<reference evidence="2" key="1">
    <citation type="journal article" date="2023" name="Mol. Phylogenet. Evol.">
        <title>Genome-scale phylogeny and comparative genomics of the fungal order Sordariales.</title>
        <authorList>
            <person name="Hensen N."/>
            <person name="Bonometti L."/>
            <person name="Westerberg I."/>
            <person name="Brannstrom I.O."/>
            <person name="Guillou S."/>
            <person name="Cros-Aarteil S."/>
            <person name="Calhoun S."/>
            <person name="Haridas S."/>
            <person name="Kuo A."/>
            <person name="Mondo S."/>
            <person name="Pangilinan J."/>
            <person name="Riley R."/>
            <person name="LaButti K."/>
            <person name="Andreopoulos B."/>
            <person name="Lipzen A."/>
            <person name="Chen C."/>
            <person name="Yan M."/>
            <person name="Daum C."/>
            <person name="Ng V."/>
            <person name="Clum A."/>
            <person name="Steindorff A."/>
            <person name="Ohm R.A."/>
            <person name="Martin F."/>
            <person name="Silar P."/>
            <person name="Natvig D.O."/>
            <person name="Lalanne C."/>
            <person name="Gautier V."/>
            <person name="Ament-Velasquez S.L."/>
            <person name="Kruys A."/>
            <person name="Hutchinson M.I."/>
            <person name="Powell A.J."/>
            <person name="Barry K."/>
            <person name="Miller A.N."/>
            <person name="Grigoriev I.V."/>
            <person name="Debuchy R."/>
            <person name="Gladieux P."/>
            <person name="Hiltunen Thoren M."/>
            <person name="Johannesson H."/>
        </authorList>
    </citation>
    <scope>NUCLEOTIDE SEQUENCE</scope>
    <source>
        <strain evidence="2">CBS 314.62</strain>
    </source>
</reference>
<dbReference type="Proteomes" id="UP001270362">
    <property type="component" value="Unassembled WGS sequence"/>
</dbReference>
<evidence type="ECO:0000256" key="1">
    <source>
        <dbReference type="SAM" id="MobiDB-lite"/>
    </source>
</evidence>
<proteinExistence type="predicted"/>
<keyword evidence="3" id="KW-1185">Reference proteome</keyword>
<name>A0AAE0X7L9_9PEZI</name>
<feature type="compositionally biased region" description="Basic and acidic residues" evidence="1">
    <location>
        <begin position="111"/>
        <end position="122"/>
    </location>
</feature>
<evidence type="ECO:0000313" key="3">
    <source>
        <dbReference type="Proteomes" id="UP001270362"/>
    </source>
</evidence>
<dbReference type="AlphaFoldDB" id="A0AAE0X7L9"/>
<accession>A0AAE0X7L9</accession>
<gene>
    <name evidence="2" type="ORF">B0T22DRAFT_126032</name>
</gene>
<organism evidence="2 3">
    <name type="scientific">Podospora appendiculata</name>
    <dbReference type="NCBI Taxonomy" id="314037"/>
    <lineage>
        <taxon>Eukaryota</taxon>
        <taxon>Fungi</taxon>
        <taxon>Dikarya</taxon>
        <taxon>Ascomycota</taxon>
        <taxon>Pezizomycotina</taxon>
        <taxon>Sordariomycetes</taxon>
        <taxon>Sordariomycetidae</taxon>
        <taxon>Sordariales</taxon>
        <taxon>Podosporaceae</taxon>
        <taxon>Podospora</taxon>
    </lineage>
</organism>
<comment type="caution">
    <text evidence="2">The sequence shown here is derived from an EMBL/GenBank/DDBJ whole genome shotgun (WGS) entry which is preliminary data.</text>
</comment>
<reference evidence="2" key="2">
    <citation type="submission" date="2023-06" db="EMBL/GenBank/DDBJ databases">
        <authorList>
            <consortium name="Lawrence Berkeley National Laboratory"/>
            <person name="Haridas S."/>
            <person name="Hensen N."/>
            <person name="Bonometti L."/>
            <person name="Westerberg I."/>
            <person name="Brannstrom I.O."/>
            <person name="Guillou S."/>
            <person name="Cros-Aarteil S."/>
            <person name="Calhoun S."/>
            <person name="Kuo A."/>
            <person name="Mondo S."/>
            <person name="Pangilinan J."/>
            <person name="Riley R."/>
            <person name="Labutti K."/>
            <person name="Andreopoulos B."/>
            <person name="Lipzen A."/>
            <person name="Chen C."/>
            <person name="Yanf M."/>
            <person name="Daum C."/>
            <person name="Ng V."/>
            <person name="Clum A."/>
            <person name="Steindorff A."/>
            <person name="Ohm R."/>
            <person name="Martin F."/>
            <person name="Silar P."/>
            <person name="Natvig D."/>
            <person name="Lalanne C."/>
            <person name="Gautier V."/>
            <person name="Ament-Velasquez S.L."/>
            <person name="Kruys A."/>
            <person name="Hutchinson M.I."/>
            <person name="Powell A.J."/>
            <person name="Barry K."/>
            <person name="Miller A.N."/>
            <person name="Grigoriev I.V."/>
            <person name="Debuchy R."/>
            <person name="Gladieux P."/>
            <person name="Thoren M.H."/>
            <person name="Johannesson H."/>
        </authorList>
    </citation>
    <scope>NUCLEOTIDE SEQUENCE</scope>
    <source>
        <strain evidence="2">CBS 314.62</strain>
    </source>
</reference>
<protein>
    <submittedName>
        <fullName evidence="2">Uncharacterized protein</fullName>
    </submittedName>
</protein>
<dbReference type="EMBL" id="JAULSO010000002">
    <property type="protein sequence ID" value="KAK3687341.1"/>
    <property type="molecule type" value="Genomic_DNA"/>
</dbReference>
<evidence type="ECO:0000313" key="2">
    <source>
        <dbReference type="EMBL" id="KAK3687341.1"/>
    </source>
</evidence>
<sequence length="149" mass="17827">MHPGVFHQKENERRKFPFCKCQNKNPFPLCGKRKRKRSRYPFFPAACAFACPFALCPPKPCRRKRNLVFLFPSKFPSVCQRMRPSRIEREKRKLEKKKTIAGLRRCNTPSETKRKEKSYEKRKLIKRQNRPPINPFALSQRPINRDRPA</sequence>
<feature type="region of interest" description="Disordered" evidence="1">
    <location>
        <begin position="102"/>
        <end position="149"/>
    </location>
</feature>